<keyword evidence="1" id="KW-0472">Membrane</keyword>
<keyword evidence="3" id="KW-1185">Reference proteome</keyword>
<evidence type="ECO:0000256" key="1">
    <source>
        <dbReference type="SAM" id="Phobius"/>
    </source>
</evidence>
<gene>
    <name evidence="2" type="ORF">NIIDMKKI_77830</name>
</gene>
<protein>
    <submittedName>
        <fullName evidence="2">Uncharacterized protein</fullName>
    </submittedName>
</protein>
<dbReference type="Proteomes" id="UP000516380">
    <property type="component" value="Chromosome"/>
</dbReference>
<name>A0A7G1IP08_MYCKA</name>
<proteinExistence type="predicted"/>
<evidence type="ECO:0000313" key="2">
    <source>
        <dbReference type="EMBL" id="BCI92577.1"/>
    </source>
</evidence>
<evidence type="ECO:0000313" key="3">
    <source>
        <dbReference type="Proteomes" id="UP000516380"/>
    </source>
</evidence>
<keyword evidence="1" id="KW-1133">Transmembrane helix</keyword>
<feature type="transmembrane region" description="Helical" evidence="1">
    <location>
        <begin position="27"/>
        <end position="48"/>
    </location>
</feature>
<reference evidence="2 3" key="1">
    <citation type="submission" date="2020-07" db="EMBL/GenBank/DDBJ databases">
        <title>Mycobacterium kansasii (former subtype) with zoonotic potential isolated from diseased indoor pet cat, Japan.</title>
        <authorList>
            <person name="Fukano H."/>
            <person name="Terazono T."/>
            <person name="Hoshino Y."/>
        </authorList>
    </citation>
    <scope>NUCLEOTIDE SEQUENCE [LARGE SCALE GENOMIC DNA]</scope>
    <source>
        <strain evidence="2 3">Kuro-I</strain>
    </source>
</reference>
<keyword evidence="1" id="KW-0812">Transmembrane</keyword>
<accession>A0A7G1IP08</accession>
<dbReference type="AlphaFoldDB" id="A0A7G1IP08"/>
<organism evidence="2 3">
    <name type="scientific">Mycobacterium kansasii</name>
    <dbReference type="NCBI Taxonomy" id="1768"/>
    <lineage>
        <taxon>Bacteria</taxon>
        <taxon>Bacillati</taxon>
        <taxon>Actinomycetota</taxon>
        <taxon>Actinomycetes</taxon>
        <taxon>Mycobacteriales</taxon>
        <taxon>Mycobacteriaceae</taxon>
        <taxon>Mycobacterium</taxon>
    </lineage>
</organism>
<dbReference type="EMBL" id="AP023343">
    <property type="protein sequence ID" value="BCI92577.1"/>
    <property type="molecule type" value="Genomic_DNA"/>
</dbReference>
<sequence length="53" mass="5742">MLFATIVVLGIAALVYSVRYVLLIVNRSLLLNSLVAGAALWLGCWPALPRSSR</sequence>